<dbReference type="InterPro" id="IPR003362">
    <property type="entry name" value="Bact_transf"/>
</dbReference>
<dbReference type="PANTHER" id="PTHR30576">
    <property type="entry name" value="COLANIC BIOSYNTHESIS UDP-GLUCOSE LIPID CARRIER TRANSFERASE"/>
    <property type="match status" value="1"/>
</dbReference>
<comment type="caution">
    <text evidence="3">The sequence shown here is derived from an EMBL/GenBank/DDBJ whole genome shotgun (WGS) entry which is preliminary data.</text>
</comment>
<accession>A0A956NBJ9</accession>
<dbReference type="GO" id="GO:0016780">
    <property type="term" value="F:phosphotransferase activity, for other substituted phosphate groups"/>
    <property type="evidence" value="ECO:0007669"/>
    <property type="project" value="TreeGrafter"/>
</dbReference>
<keyword evidence="3" id="KW-0808">Transferase</keyword>
<gene>
    <name evidence="3" type="ORF">KDA27_10480</name>
</gene>
<evidence type="ECO:0000256" key="1">
    <source>
        <dbReference type="ARBA" id="ARBA00006464"/>
    </source>
</evidence>
<evidence type="ECO:0000313" key="4">
    <source>
        <dbReference type="Proteomes" id="UP000739538"/>
    </source>
</evidence>
<dbReference type="Pfam" id="PF02397">
    <property type="entry name" value="Bac_transf"/>
    <property type="match status" value="1"/>
</dbReference>
<protein>
    <submittedName>
        <fullName evidence="3">Sugar transferase</fullName>
    </submittedName>
</protein>
<reference evidence="3" key="1">
    <citation type="submission" date="2020-04" db="EMBL/GenBank/DDBJ databases">
        <authorList>
            <person name="Zhang T."/>
        </authorList>
    </citation>
    <scope>NUCLEOTIDE SEQUENCE</scope>
    <source>
        <strain evidence="3">HKST-UBA02</strain>
    </source>
</reference>
<organism evidence="3 4">
    <name type="scientific">Eiseniibacteriota bacterium</name>
    <dbReference type="NCBI Taxonomy" id="2212470"/>
    <lineage>
        <taxon>Bacteria</taxon>
        <taxon>Candidatus Eiseniibacteriota</taxon>
    </lineage>
</organism>
<evidence type="ECO:0000313" key="3">
    <source>
        <dbReference type="EMBL" id="MCA9756220.1"/>
    </source>
</evidence>
<dbReference type="Proteomes" id="UP000739538">
    <property type="component" value="Unassembled WGS sequence"/>
</dbReference>
<dbReference type="EMBL" id="JAGQHS010000046">
    <property type="protein sequence ID" value="MCA9756220.1"/>
    <property type="molecule type" value="Genomic_DNA"/>
</dbReference>
<dbReference type="AlphaFoldDB" id="A0A956NBJ9"/>
<feature type="domain" description="Bacterial sugar transferase" evidence="2">
    <location>
        <begin position="1"/>
        <end position="71"/>
    </location>
</feature>
<evidence type="ECO:0000259" key="2">
    <source>
        <dbReference type="Pfam" id="PF02397"/>
    </source>
</evidence>
<comment type="similarity">
    <text evidence="1">Belongs to the bacterial sugar transferase family.</text>
</comment>
<dbReference type="PANTHER" id="PTHR30576:SF10">
    <property type="entry name" value="SLL5057 PROTEIN"/>
    <property type="match status" value="1"/>
</dbReference>
<feature type="non-terminal residue" evidence="3">
    <location>
        <position position="1"/>
    </location>
</feature>
<reference evidence="3" key="2">
    <citation type="journal article" date="2021" name="Microbiome">
        <title>Successional dynamics and alternative stable states in a saline activated sludge microbial community over 9 years.</title>
        <authorList>
            <person name="Wang Y."/>
            <person name="Ye J."/>
            <person name="Ju F."/>
            <person name="Liu L."/>
            <person name="Boyd J.A."/>
            <person name="Deng Y."/>
            <person name="Parks D.H."/>
            <person name="Jiang X."/>
            <person name="Yin X."/>
            <person name="Woodcroft B.J."/>
            <person name="Tyson G.W."/>
            <person name="Hugenholtz P."/>
            <person name="Polz M.F."/>
            <person name="Zhang T."/>
        </authorList>
    </citation>
    <scope>NUCLEOTIDE SEQUENCE</scope>
    <source>
        <strain evidence="3">HKST-UBA02</strain>
    </source>
</reference>
<proteinExistence type="inferred from homology"/>
<name>A0A956NBJ9_UNCEI</name>
<sequence length="77" mass="9042">PRPCLPFEYDLYKDWQKRRLDVTPGMTGLWQVTGRSYVSFEDMVLLDLFYIANWSFAMDLRILLRTVPVVIWGKGGV</sequence>